<dbReference type="PANTHER" id="PTHR45749:SF21">
    <property type="entry name" value="DUF4371 DOMAIN-CONTAINING PROTEIN"/>
    <property type="match status" value="1"/>
</dbReference>
<keyword evidence="1" id="KW-0812">Transmembrane</keyword>
<dbReference type="GO" id="GO:0006313">
    <property type="term" value="P:DNA transposition"/>
    <property type="evidence" value="ECO:0007669"/>
    <property type="project" value="InterPro"/>
</dbReference>
<feature type="domain" description="Transposase Tc1-like" evidence="2">
    <location>
        <begin position="68"/>
        <end position="140"/>
    </location>
</feature>
<dbReference type="InterPro" id="IPR036397">
    <property type="entry name" value="RNaseH_sf"/>
</dbReference>
<dbReference type="SUPFAM" id="SSF46689">
    <property type="entry name" value="Homeodomain-like"/>
    <property type="match status" value="1"/>
</dbReference>
<evidence type="ECO:0000313" key="5">
    <source>
        <dbReference type="Proteomes" id="UP000663865"/>
    </source>
</evidence>
<keyword evidence="1" id="KW-0472">Membrane</keyword>
<dbReference type="GO" id="GO:0015074">
    <property type="term" value="P:DNA integration"/>
    <property type="evidence" value="ECO:0007669"/>
    <property type="project" value="InterPro"/>
</dbReference>
<dbReference type="Gene3D" id="1.10.10.10">
    <property type="entry name" value="Winged helix-like DNA-binding domain superfamily/Winged helix DNA-binding domain"/>
    <property type="match status" value="1"/>
</dbReference>
<sequence length="765" mass="89303">MGKKAVSIDTKKGIILLRDTGMCQHEISRKLNVSRTCVRQAIRKFNELHTTATKSGAERPFKMTRRQKRAIKLQQLRDDTLSLNDLVRYAQANLNLNISRQTVSRILREFDLVSYVAPRKPQITHEQRRCRIFWCYKHLNWTETDWSNVIFSDEANFEIVNRNNRIYIRRFRNDLKRHERFQPRVHRGGGLGIWSYITYNDLGPLVFFNGRLNSDKYIEILENKLPNAFEKFSSEQSKNILYQQDNARLHTSAKTSKYFKKKHIKLIPWPARRPDLNIIENIWSIVDQKLLKYSISNMAQFEEALKTISNRKCFSLICDETCDESTLEQLCFGIRSVNDNYEIFEDVLGLYELSRQNAEAIVEVIFDILTRCGLNISDCRGQSYDGASSMSGIYGSVSDLVLKQQSKAFFVHCNAHCLDLAVHDLTNECPTISNCILFAKDIIDFVRRSPKRLSILKEISNQLSMPYSNLASLCPTRWTRRAESYNSLLNNYELDIQNLNYVYLFILLLIFLAWFQEALYTLIEEKGASGIKANGLHEQMNRFYLFFGLKLGYLLFSATEKLSRIIQSSSCCLQDILSSAESLMLYFERIRDDINFKSFYTKLRHASFTLIPKRYQSSSDSVEFSSYEEFYRQQYMKSLGIAVNMLQNRFTQKNFKLLCNVEKFILYAVNNSLDDSNDYFQSIMDFCYGDIDVEKLKVEALMIVDFYQSVIKTNQMNIKQITKISTICEIFNSCEVGKEMFKEYHKLIKLYLTIPVTTATAERTI</sequence>
<evidence type="ECO:0000313" key="4">
    <source>
        <dbReference type="EMBL" id="CAF3532772.1"/>
    </source>
</evidence>
<name>A0A818J3H9_9BILA</name>
<dbReference type="InterPro" id="IPR012337">
    <property type="entry name" value="RNaseH-like_sf"/>
</dbReference>
<comment type="caution">
    <text evidence="4">The sequence shown here is derived from an EMBL/GenBank/DDBJ whole genome shotgun (WGS) entry which is preliminary data.</text>
</comment>
<dbReference type="GO" id="GO:0003677">
    <property type="term" value="F:DNA binding"/>
    <property type="evidence" value="ECO:0007669"/>
    <property type="project" value="InterPro"/>
</dbReference>
<dbReference type="Pfam" id="PF13384">
    <property type="entry name" value="HTH_23"/>
    <property type="match status" value="1"/>
</dbReference>
<evidence type="ECO:0008006" key="6">
    <source>
        <dbReference type="Google" id="ProtNLM"/>
    </source>
</evidence>
<dbReference type="PANTHER" id="PTHR45749">
    <property type="match status" value="1"/>
</dbReference>
<dbReference type="Gene3D" id="3.30.420.10">
    <property type="entry name" value="Ribonuclease H-like superfamily/Ribonuclease H"/>
    <property type="match status" value="1"/>
</dbReference>
<dbReference type="SUPFAM" id="SSF53098">
    <property type="entry name" value="Ribonuclease H-like"/>
    <property type="match status" value="1"/>
</dbReference>
<dbReference type="Pfam" id="PF13358">
    <property type="entry name" value="DDE_3"/>
    <property type="match status" value="1"/>
</dbReference>
<proteinExistence type="predicted"/>
<dbReference type="Proteomes" id="UP000663865">
    <property type="component" value="Unassembled WGS sequence"/>
</dbReference>
<dbReference type="InterPro" id="IPR038717">
    <property type="entry name" value="Tc1-like_DDE_dom"/>
</dbReference>
<protein>
    <recommendedName>
        <fullName evidence="6">Transposase</fullName>
    </recommendedName>
</protein>
<reference evidence="4" key="1">
    <citation type="submission" date="2021-02" db="EMBL/GenBank/DDBJ databases">
        <authorList>
            <person name="Nowell W R."/>
        </authorList>
    </citation>
    <scope>NUCLEOTIDE SEQUENCE</scope>
</reference>
<dbReference type="InterPro" id="IPR036388">
    <property type="entry name" value="WH-like_DNA-bd_sf"/>
</dbReference>
<organism evidence="4 5">
    <name type="scientific">Rotaria socialis</name>
    <dbReference type="NCBI Taxonomy" id="392032"/>
    <lineage>
        <taxon>Eukaryota</taxon>
        <taxon>Metazoa</taxon>
        <taxon>Spiralia</taxon>
        <taxon>Gnathifera</taxon>
        <taxon>Rotifera</taxon>
        <taxon>Eurotatoria</taxon>
        <taxon>Bdelloidea</taxon>
        <taxon>Philodinida</taxon>
        <taxon>Philodinidae</taxon>
        <taxon>Rotaria</taxon>
    </lineage>
</organism>
<feature type="non-terminal residue" evidence="4">
    <location>
        <position position="1"/>
    </location>
</feature>
<dbReference type="InterPro" id="IPR002492">
    <property type="entry name" value="Transposase_Tc1-like"/>
</dbReference>
<dbReference type="Pfam" id="PF01498">
    <property type="entry name" value="HTH_Tnp_Tc3_2"/>
    <property type="match status" value="1"/>
</dbReference>
<evidence type="ECO:0000259" key="2">
    <source>
        <dbReference type="Pfam" id="PF01498"/>
    </source>
</evidence>
<feature type="transmembrane region" description="Helical" evidence="1">
    <location>
        <begin position="501"/>
        <end position="523"/>
    </location>
</feature>
<dbReference type="EMBL" id="CAJNYV010003082">
    <property type="protein sequence ID" value="CAF3532772.1"/>
    <property type="molecule type" value="Genomic_DNA"/>
</dbReference>
<gene>
    <name evidence="4" type="ORF">KIK155_LOCUS17544</name>
</gene>
<keyword evidence="1" id="KW-1133">Transmembrane helix</keyword>
<evidence type="ECO:0000256" key="1">
    <source>
        <dbReference type="SAM" id="Phobius"/>
    </source>
</evidence>
<evidence type="ECO:0000259" key="3">
    <source>
        <dbReference type="Pfam" id="PF13358"/>
    </source>
</evidence>
<feature type="domain" description="Tc1-like transposase DDE" evidence="3">
    <location>
        <begin position="149"/>
        <end position="297"/>
    </location>
</feature>
<accession>A0A818J3H9</accession>
<feature type="transmembrane region" description="Helical" evidence="1">
    <location>
        <begin position="543"/>
        <end position="559"/>
    </location>
</feature>
<dbReference type="AlphaFoldDB" id="A0A818J3H9"/>
<dbReference type="InterPro" id="IPR009057">
    <property type="entry name" value="Homeodomain-like_sf"/>
</dbReference>